<dbReference type="EMBL" id="JBHMCA010000043">
    <property type="protein sequence ID" value="MFB9445782.1"/>
    <property type="molecule type" value="Genomic_DNA"/>
</dbReference>
<dbReference type="InterPro" id="IPR022062">
    <property type="entry name" value="DUF3618"/>
</dbReference>
<organism evidence="2 3">
    <name type="scientific">Dactylosporangium vinaceum</name>
    <dbReference type="NCBI Taxonomy" id="53362"/>
    <lineage>
        <taxon>Bacteria</taxon>
        <taxon>Bacillati</taxon>
        <taxon>Actinomycetota</taxon>
        <taxon>Actinomycetes</taxon>
        <taxon>Micromonosporales</taxon>
        <taxon>Micromonosporaceae</taxon>
        <taxon>Dactylosporangium</taxon>
    </lineage>
</organism>
<comment type="caution">
    <text evidence="2">The sequence shown here is derived from an EMBL/GenBank/DDBJ whole genome shotgun (WGS) entry which is preliminary data.</text>
</comment>
<gene>
    <name evidence="2" type="ORF">ACFFTR_22100</name>
</gene>
<reference evidence="2 3" key="1">
    <citation type="submission" date="2024-09" db="EMBL/GenBank/DDBJ databases">
        <authorList>
            <person name="Sun Q."/>
            <person name="Mori K."/>
        </authorList>
    </citation>
    <scope>NUCLEOTIDE SEQUENCE [LARGE SCALE GENOMIC DNA]</scope>
    <source>
        <strain evidence="2 3">JCM 3307</strain>
    </source>
</reference>
<name>A0ABV5MAB6_9ACTN</name>
<dbReference type="RefSeq" id="WP_223093146.1">
    <property type="nucleotide sequence ID" value="NZ_CP061913.1"/>
</dbReference>
<proteinExistence type="predicted"/>
<accession>A0ABV5MAB6</accession>
<keyword evidence="1" id="KW-1133">Transmembrane helix</keyword>
<keyword evidence="3" id="KW-1185">Reference proteome</keyword>
<dbReference type="Proteomes" id="UP001589608">
    <property type="component" value="Unassembled WGS sequence"/>
</dbReference>
<keyword evidence="1" id="KW-0812">Transmembrane</keyword>
<evidence type="ECO:0000256" key="1">
    <source>
        <dbReference type="SAM" id="Phobius"/>
    </source>
</evidence>
<evidence type="ECO:0000313" key="2">
    <source>
        <dbReference type="EMBL" id="MFB9445782.1"/>
    </source>
</evidence>
<sequence>MTANGRLNDPDALRAEIARTRAELGATVEALAAKADVKGRARAAADRTLSRAKTDVKVRARAAADTVSARRTQVALAVGVTMVVGVLIALTVRARRR</sequence>
<protein>
    <submittedName>
        <fullName evidence="2">DUF3618 domain-containing protein</fullName>
    </submittedName>
</protein>
<evidence type="ECO:0000313" key="3">
    <source>
        <dbReference type="Proteomes" id="UP001589608"/>
    </source>
</evidence>
<feature type="transmembrane region" description="Helical" evidence="1">
    <location>
        <begin position="74"/>
        <end position="92"/>
    </location>
</feature>
<keyword evidence="1" id="KW-0472">Membrane</keyword>
<dbReference type="Pfam" id="PF12277">
    <property type="entry name" value="DUF3618"/>
    <property type="match status" value="1"/>
</dbReference>